<feature type="domain" description="BBSome complex member BBS5 PH" evidence="8">
    <location>
        <begin position="24"/>
        <end position="76"/>
    </location>
</feature>
<comment type="similarity">
    <text evidence="3">Belongs to the BBS5 family.</text>
</comment>
<evidence type="ECO:0000313" key="9">
    <source>
        <dbReference type="EMBL" id="KAL0276466.1"/>
    </source>
</evidence>
<dbReference type="InterPro" id="IPR014003">
    <property type="entry name" value="BBS5_PH"/>
</dbReference>
<keyword evidence="4" id="KW-0963">Cytoplasm</keyword>
<accession>A0AAW2I327</accession>
<organism evidence="9">
    <name type="scientific">Menopon gallinae</name>
    <name type="common">poultry shaft louse</name>
    <dbReference type="NCBI Taxonomy" id="328185"/>
    <lineage>
        <taxon>Eukaryota</taxon>
        <taxon>Metazoa</taxon>
        <taxon>Ecdysozoa</taxon>
        <taxon>Arthropoda</taxon>
        <taxon>Hexapoda</taxon>
        <taxon>Insecta</taxon>
        <taxon>Pterygota</taxon>
        <taxon>Neoptera</taxon>
        <taxon>Paraneoptera</taxon>
        <taxon>Psocodea</taxon>
        <taxon>Troctomorpha</taxon>
        <taxon>Phthiraptera</taxon>
        <taxon>Amblycera</taxon>
        <taxon>Menoponidae</taxon>
        <taxon>Menopon</taxon>
    </lineage>
</organism>
<dbReference type="Pfam" id="PF07289">
    <property type="entry name" value="BBL5"/>
    <property type="match status" value="2"/>
</dbReference>
<dbReference type="GO" id="GO:0032266">
    <property type="term" value="F:phosphatidylinositol-3-phosphate binding"/>
    <property type="evidence" value="ECO:0007669"/>
    <property type="project" value="TreeGrafter"/>
</dbReference>
<comment type="caution">
    <text evidence="9">The sequence shown here is derived from an EMBL/GenBank/DDBJ whole genome shotgun (WGS) entry which is preliminary data.</text>
</comment>
<evidence type="ECO:0000256" key="4">
    <source>
        <dbReference type="ARBA" id="ARBA00022490"/>
    </source>
</evidence>
<evidence type="ECO:0000259" key="8">
    <source>
        <dbReference type="SMART" id="SM00683"/>
    </source>
</evidence>
<dbReference type="PANTHER" id="PTHR21351">
    <property type="entry name" value="BARDET-BIEDL SYNDROME PROTEIN 5"/>
    <property type="match status" value="1"/>
</dbReference>
<protein>
    <recommendedName>
        <fullName evidence="8">BBSome complex member BBS5 PH domain-containing protein</fullName>
    </recommendedName>
</protein>
<dbReference type="PANTHER" id="PTHR21351:SF0">
    <property type="entry name" value="BARDET-BIEDL SYNDROME 5 PROTEIN"/>
    <property type="match status" value="1"/>
</dbReference>
<keyword evidence="6" id="KW-0206">Cytoskeleton</keyword>
<keyword evidence="5" id="KW-0969">Cilium</keyword>
<comment type="subcellular location">
    <subcellularLocation>
        <location evidence="1">Cell projection</location>
        <location evidence="1">Cilium</location>
    </subcellularLocation>
    <subcellularLocation>
        <location evidence="2">Cytoplasm</location>
        <location evidence="2">Cytoskeleton</location>
    </subcellularLocation>
</comment>
<evidence type="ECO:0000256" key="5">
    <source>
        <dbReference type="ARBA" id="ARBA00023069"/>
    </source>
</evidence>
<dbReference type="GO" id="GO:0034464">
    <property type="term" value="C:BBSome"/>
    <property type="evidence" value="ECO:0007669"/>
    <property type="project" value="InterPro"/>
</dbReference>
<reference evidence="9" key="1">
    <citation type="journal article" date="2024" name="Gigascience">
        <title>Chromosome-level genome of the poultry shaft louse Menopon gallinae provides insight into the host-switching and adaptive evolution of parasitic lice.</title>
        <authorList>
            <person name="Xu Y."/>
            <person name="Ma L."/>
            <person name="Liu S."/>
            <person name="Liang Y."/>
            <person name="Liu Q."/>
            <person name="He Z."/>
            <person name="Tian L."/>
            <person name="Duan Y."/>
            <person name="Cai W."/>
            <person name="Li H."/>
            <person name="Song F."/>
        </authorList>
    </citation>
    <scope>NUCLEOTIDE SEQUENCE</scope>
    <source>
        <strain evidence="9">Cailab_2023a</strain>
    </source>
</reference>
<feature type="domain" description="BBSome complex member BBS5 PH" evidence="8">
    <location>
        <begin position="109"/>
        <end position="163"/>
    </location>
</feature>
<evidence type="ECO:0000256" key="3">
    <source>
        <dbReference type="ARBA" id="ARBA00005822"/>
    </source>
</evidence>
<evidence type="ECO:0000256" key="2">
    <source>
        <dbReference type="ARBA" id="ARBA00004245"/>
    </source>
</evidence>
<dbReference type="InterPro" id="IPR006606">
    <property type="entry name" value="BBL5"/>
</dbReference>
<dbReference type="GO" id="GO:0036064">
    <property type="term" value="C:ciliary basal body"/>
    <property type="evidence" value="ECO:0007669"/>
    <property type="project" value="TreeGrafter"/>
</dbReference>
<proteinExistence type="inferred from homology"/>
<dbReference type="AlphaFoldDB" id="A0AAW2I327"/>
<dbReference type="GO" id="GO:0060271">
    <property type="term" value="P:cilium assembly"/>
    <property type="evidence" value="ECO:0007669"/>
    <property type="project" value="TreeGrafter"/>
</dbReference>
<evidence type="ECO:0000256" key="6">
    <source>
        <dbReference type="ARBA" id="ARBA00023212"/>
    </source>
</evidence>
<dbReference type="EMBL" id="JARGDH010000002">
    <property type="protein sequence ID" value="KAL0276466.1"/>
    <property type="molecule type" value="Genomic_DNA"/>
</dbReference>
<evidence type="ECO:0000256" key="1">
    <source>
        <dbReference type="ARBA" id="ARBA00004138"/>
    </source>
</evidence>
<keyword evidence="7" id="KW-0966">Cell projection</keyword>
<sequence>MSVWEDNEIRFDIPFSEMKLRSGEKLIDKLDSVEDTKGNGGDKGRLMVTNLRIIWYSLTTPRVTIGLNTIINVTTKNVVSGVFDFEDVQGAKIERAVVKNKQFQPLPLEHIVSTETGVWNLSSEQGNLGTFIITNVRVIWFADMNEHFNISLPYLQIALVKIRESKFGVALRLKVVYREILSLHNVYSNSPLFGVEYTIGNEPLLPEEPPTLPEAVEEVDEDITVVSPAINAYLAYTADEKNCPPVYCSELGLAVEKIKDNFTMQTLWEVIPPLN</sequence>
<evidence type="ECO:0000256" key="7">
    <source>
        <dbReference type="ARBA" id="ARBA00023273"/>
    </source>
</evidence>
<gene>
    <name evidence="9" type="ORF">PYX00_004032</name>
</gene>
<name>A0AAW2I327_9NEOP</name>
<dbReference type="SMART" id="SM00683">
    <property type="entry name" value="DM16"/>
    <property type="match status" value="2"/>
</dbReference>